<feature type="transmembrane region" description="Helical" evidence="7">
    <location>
        <begin position="356"/>
        <end position="378"/>
    </location>
</feature>
<dbReference type="Pfam" id="PF02687">
    <property type="entry name" value="FtsX"/>
    <property type="match status" value="1"/>
</dbReference>
<dbReference type="AlphaFoldDB" id="A0A412WY79"/>
<dbReference type="PANTHER" id="PTHR30572:SF4">
    <property type="entry name" value="ABC TRANSPORTER PERMEASE YTRF"/>
    <property type="match status" value="1"/>
</dbReference>
<keyword evidence="3 7" id="KW-0812">Transmembrane</keyword>
<feature type="domain" description="MacB-like periplasmic core" evidence="9">
    <location>
        <begin position="28"/>
        <end position="217"/>
    </location>
</feature>
<dbReference type="InterPro" id="IPR025857">
    <property type="entry name" value="MacB_PCD"/>
</dbReference>
<feature type="domain" description="ABC3 transporter permease C-terminal" evidence="8">
    <location>
        <begin position="286"/>
        <end position="388"/>
    </location>
</feature>
<gene>
    <name evidence="10" type="ORF">DWW18_13060</name>
</gene>
<dbReference type="PANTHER" id="PTHR30572">
    <property type="entry name" value="MEMBRANE COMPONENT OF TRANSPORTER-RELATED"/>
    <property type="match status" value="1"/>
</dbReference>
<feature type="transmembrane region" description="Helical" evidence="7">
    <location>
        <begin position="282"/>
        <end position="303"/>
    </location>
</feature>
<feature type="transmembrane region" description="Helical" evidence="7">
    <location>
        <begin position="16"/>
        <end position="38"/>
    </location>
</feature>
<evidence type="ECO:0000256" key="2">
    <source>
        <dbReference type="ARBA" id="ARBA00022475"/>
    </source>
</evidence>
<reference evidence="10 11" key="1">
    <citation type="submission" date="2018-08" db="EMBL/GenBank/DDBJ databases">
        <title>A genome reference for cultivated species of the human gut microbiota.</title>
        <authorList>
            <person name="Zou Y."/>
            <person name="Xue W."/>
            <person name="Luo G."/>
        </authorList>
    </citation>
    <scope>NUCLEOTIDE SEQUENCE [LARGE SCALE GENOMIC DNA]</scope>
    <source>
        <strain evidence="10 11">AF14-49</strain>
    </source>
</reference>
<keyword evidence="5 7" id="KW-0472">Membrane</keyword>
<comment type="caution">
    <text evidence="10">The sequence shown here is derived from an EMBL/GenBank/DDBJ whole genome shotgun (WGS) entry which is preliminary data.</text>
</comment>
<evidence type="ECO:0000259" key="9">
    <source>
        <dbReference type="Pfam" id="PF12704"/>
    </source>
</evidence>
<protein>
    <submittedName>
        <fullName evidence="10">ABC transporter permease</fullName>
    </submittedName>
</protein>
<evidence type="ECO:0000256" key="7">
    <source>
        <dbReference type="SAM" id="Phobius"/>
    </source>
</evidence>
<dbReference type="EMBL" id="QRZA01000018">
    <property type="protein sequence ID" value="RGV32704.1"/>
    <property type="molecule type" value="Genomic_DNA"/>
</dbReference>
<evidence type="ECO:0000256" key="3">
    <source>
        <dbReference type="ARBA" id="ARBA00022692"/>
    </source>
</evidence>
<sequence length="395" mass="44215">MIGHVLKMLWQGRRKYAGVLMEQMLIFIILMVSMAALFEAINKYREPGLLNTDNAMIFGYMLHGGGNGSLDDMRELGRGIDIVIEKLRKESFVEAITKSNGLAPYLRSDVYYDEMFADTVKVDGKSVGVIVKFADKEAERVFHPELEEGGWITDNVLEDGSRPAVVSRQLMDKLGWTEAMGKRLYMRGHTLIVVGISPGVKQNVFSDMPTTIIIPRDEEQLSAYEECCAKIKPGYEDEFHACFSKEYKRLGLAEKAVSFCYEMSGLKRGSMFEVVSGVAMRAIPTAFLLLFAFIGTFGLFWLNSKKRKVEFALRLVVGATKPRLINLVVMESLILSVLAALPGMVLFGFVYDWTGVNVAAIGMTLIVMVLFAVFSAWWPAYKVAQVNPVEAMREV</sequence>
<accession>A0A412WY79</accession>
<evidence type="ECO:0000256" key="4">
    <source>
        <dbReference type="ARBA" id="ARBA00022989"/>
    </source>
</evidence>
<evidence type="ECO:0000256" key="1">
    <source>
        <dbReference type="ARBA" id="ARBA00004651"/>
    </source>
</evidence>
<evidence type="ECO:0000259" key="8">
    <source>
        <dbReference type="Pfam" id="PF02687"/>
    </source>
</evidence>
<comment type="similarity">
    <text evidence="6">Belongs to the ABC-4 integral membrane protein family.</text>
</comment>
<dbReference type="STRING" id="1121130.GCA_000519105_02494"/>
<dbReference type="GO" id="GO:0022857">
    <property type="term" value="F:transmembrane transporter activity"/>
    <property type="evidence" value="ECO:0007669"/>
    <property type="project" value="TreeGrafter"/>
</dbReference>
<dbReference type="RefSeq" id="WP_118260875.1">
    <property type="nucleotide sequence ID" value="NZ_CALBWO010000058.1"/>
</dbReference>
<proteinExistence type="inferred from homology"/>
<organism evidence="10 11">
    <name type="scientific">Butyricimonas virosa</name>
    <dbReference type="NCBI Taxonomy" id="544645"/>
    <lineage>
        <taxon>Bacteria</taxon>
        <taxon>Pseudomonadati</taxon>
        <taxon>Bacteroidota</taxon>
        <taxon>Bacteroidia</taxon>
        <taxon>Bacteroidales</taxon>
        <taxon>Odoribacteraceae</taxon>
        <taxon>Butyricimonas</taxon>
    </lineage>
</organism>
<keyword evidence="2" id="KW-1003">Cell membrane</keyword>
<evidence type="ECO:0000313" key="11">
    <source>
        <dbReference type="Proteomes" id="UP000283589"/>
    </source>
</evidence>
<feature type="transmembrane region" description="Helical" evidence="7">
    <location>
        <begin position="324"/>
        <end position="350"/>
    </location>
</feature>
<evidence type="ECO:0000313" key="10">
    <source>
        <dbReference type="EMBL" id="RGV32704.1"/>
    </source>
</evidence>
<dbReference type="InterPro" id="IPR003838">
    <property type="entry name" value="ABC3_permease_C"/>
</dbReference>
<dbReference type="Pfam" id="PF12704">
    <property type="entry name" value="MacB_PCD"/>
    <property type="match status" value="1"/>
</dbReference>
<dbReference type="Proteomes" id="UP000283589">
    <property type="component" value="Unassembled WGS sequence"/>
</dbReference>
<evidence type="ECO:0000256" key="6">
    <source>
        <dbReference type="ARBA" id="ARBA00038076"/>
    </source>
</evidence>
<dbReference type="InterPro" id="IPR050250">
    <property type="entry name" value="Macrolide_Exporter_MacB"/>
</dbReference>
<dbReference type="GO" id="GO:0005886">
    <property type="term" value="C:plasma membrane"/>
    <property type="evidence" value="ECO:0007669"/>
    <property type="project" value="UniProtKB-SubCell"/>
</dbReference>
<keyword evidence="4 7" id="KW-1133">Transmembrane helix</keyword>
<comment type="subcellular location">
    <subcellularLocation>
        <location evidence="1">Cell membrane</location>
        <topology evidence="1">Multi-pass membrane protein</topology>
    </subcellularLocation>
</comment>
<name>A0A412WY79_9BACT</name>
<evidence type="ECO:0000256" key="5">
    <source>
        <dbReference type="ARBA" id="ARBA00023136"/>
    </source>
</evidence>